<evidence type="ECO:0000313" key="1">
    <source>
        <dbReference type="EMBL" id="MED6210993.1"/>
    </source>
</evidence>
<dbReference type="Proteomes" id="UP001341840">
    <property type="component" value="Unassembled WGS sequence"/>
</dbReference>
<dbReference type="EMBL" id="JASCZI010242416">
    <property type="protein sequence ID" value="MED6210993.1"/>
    <property type="molecule type" value="Genomic_DNA"/>
</dbReference>
<evidence type="ECO:0000313" key="2">
    <source>
        <dbReference type="Proteomes" id="UP001341840"/>
    </source>
</evidence>
<comment type="caution">
    <text evidence="1">The sequence shown here is derived from an EMBL/GenBank/DDBJ whole genome shotgun (WGS) entry which is preliminary data.</text>
</comment>
<accession>A0ABU6YQ14</accession>
<sequence>MKEPKRAVQGSDNIHISALANPSLSSFLVADSWKSPSPPPRLPRIRASPPRRRRLLALPPPRCCLLVITRHLVVVLAGRRLAVSPSSRPRRHCSLLLHLRSSPSSVLSGSSPLHLCSSARYLCLHQFAFFQCLTASVLCLTASVLPFW</sequence>
<gene>
    <name evidence="1" type="ORF">PIB30_069387</name>
</gene>
<organism evidence="1 2">
    <name type="scientific">Stylosanthes scabra</name>
    <dbReference type="NCBI Taxonomy" id="79078"/>
    <lineage>
        <taxon>Eukaryota</taxon>
        <taxon>Viridiplantae</taxon>
        <taxon>Streptophyta</taxon>
        <taxon>Embryophyta</taxon>
        <taxon>Tracheophyta</taxon>
        <taxon>Spermatophyta</taxon>
        <taxon>Magnoliopsida</taxon>
        <taxon>eudicotyledons</taxon>
        <taxon>Gunneridae</taxon>
        <taxon>Pentapetalae</taxon>
        <taxon>rosids</taxon>
        <taxon>fabids</taxon>
        <taxon>Fabales</taxon>
        <taxon>Fabaceae</taxon>
        <taxon>Papilionoideae</taxon>
        <taxon>50 kb inversion clade</taxon>
        <taxon>dalbergioids sensu lato</taxon>
        <taxon>Dalbergieae</taxon>
        <taxon>Pterocarpus clade</taxon>
        <taxon>Stylosanthes</taxon>
    </lineage>
</organism>
<name>A0ABU6YQ14_9FABA</name>
<proteinExistence type="predicted"/>
<keyword evidence="2" id="KW-1185">Reference proteome</keyword>
<reference evidence="1 2" key="1">
    <citation type="journal article" date="2023" name="Plants (Basel)">
        <title>Bridging the Gap: Combining Genomics and Transcriptomics Approaches to Understand Stylosanthes scabra, an Orphan Legume from the Brazilian Caatinga.</title>
        <authorList>
            <person name="Ferreira-Neto J.R.C."/>
            <person name="da Silva M.D."/>
            <person name="Binneck E."/>
            <person name="de Melo N.F."/>
            <person name="da Silva R.H."/>
            <person name="de Melo A.L.T.M."/>
            <person name="Pandolfi V."/>
            <person name="Bustamante F.O."/>
            <person name="Brasileiro-Vidal A.C."/>
            <person name="Benko-Iseppon A.M."/>
        </authorList>
    </citation>
    <scope>NUCLEOTIDE SEQUENCE [LARGE SCALE GENOMIC DNA]</scope>
    <source>
        <tissue evidence="1">Leaves</tissue>
    </source>
</reference>
<protein>
    <submittedName>
        <fullName evidence="1">Uncharacterized protein</fullName>
    </submittedName>
</protein>